<keyword evidence="4" id="KW-1185">Reference proteome</keyword>
<name>A0A246K6A6_9SPHN</name>
<feature type="domain" description="PhoD-like phosphatase metallophosphatase" evidence="1">
    <location>
        <begin position="144"/>
        <end position="490"/>
    </location>
</feature>
<accession>A0A246K6A6</accession>
<dbReference type="InterPro" id="IPR038607">
    <property type="entry name" value="PhoD-like_sf"/>
</dbReference>
<organism evidence="3 4">
    <name type="scientific">Sphingopyxis witflariensis</name>
    <dbReference type="NCBI Taxonomy" id="173675"/>
    <lineage>
        <taxon>Bacteria</taxon>
        <taxon>Pseudomonadati</taxon>
        <taxon>Pseudomonadota</taxon>
        <taxon>Alphaproteobacteria</taxon>
        <taxon>Sphingomonadales</taxon>
        <taxon>Sphingomonadaceae</taxon>
        <taxon>Sphingopyxis</taxon>
    </lineage>
</organism>
<reference evidence="3 4" key="1">
    <citation type="journal article" date="2002" name="Int. J. Syst. Evol. Microbiol.">
        <title>Sphingopyxis witflariensis sp. nov., isolated from activated sludge.</title>
        <authorList>
            <person name="Kampfer P."/>
            <person name="Witzenberger R."/>
            <person name="Denner E.B."/>
            <person name="Busse H.J."/>
            <person name="Neef A."/>
        </authorList>
    </citation>
    <scope>NUCLEOTIDE SEQUENCE [LARGE SCALE GENOMIC DNA]</scope>
    <source>
        <strain evidence="3 4">DSM 14551</strain>
    </source>
</reference>
<dbReference type="RefSeq" id="WP_088471358.1">
    <property type="nucleotide sequence ID" value="NZ_NISJ01000001.1"/>
</dbReference>
<dbReference type="Proteomes" id="UP000197097">
    <property type="component" value="Unassembled WGS sequence"/>
</dbReference>
<dbReference type="InterPro" id="IPR018946">
    <property type="entry name" value="PhoD-like_MPP"/>
</dbReference>
<dbReference type="InterPro" id="IPR052900">
    <property type="entry name" value="Phospholipid_Metab_Enz"/>
</dbReference>
<dbReference type="Pfam" id="PF09423">
    <property type="entry name" value="PhoD"/>
    <property type="match status" value="1"/>
</dbReference>
<dbReference type="Gene3D" id="3.60.21.70">
    <property type="entry name" value="PhoD-like phosphatase"/>
    <property type="match status" value="1"/>
</dbReference>
<dbReference type="InterPro" id="IPR032093">
    <property type="entry name" value="PhoD_N"/>
</dbReference>
<evidence type="ECO:0000259" key="1">
    <source>
        <dbReference type="Pfam" id="PF09423"/>
    </source>
</evidence>
<proteinExistence type="predicted"/>
<gene>
    <name evidence="3" type="ORF">CDQ91_04000</name>
</gene>
<comment type="caution">
    <text evidence="3">The sequence shown here is derived from an EMBL/GenBank/DDBJ whole genome shotgun (WGS) entry which is preliminary data.</text>
</comment>
<dbReference type="Pfam" id="PF16655">
    <property type="entry name" value="PhoD_N"/>
    <property type="match status" value="1"/>
</dbReference>
<dbReference type="Gene3D" id="2.60.40.380">
    <property type="entry name" value="Purple acid phosphatase-like, N-terminal"/>
    <property type="match status" value="1"/>
</dbReference>
<evidence type="ECO:0000313" key="4">
    <source>
        <dbReference type="Proteomes" id="UP000197097"/>
    </source>
</evidence>
<protein>
    <submittedName>
        <fullName evidence="3">Alkaline phosphatase</fullName>
    </submittedName>
</protein>
<evidence type="ECO:0000313" key="3">
    <source>
        <dbReference type="EMBL" id="OWR01546.1"/>
    </source>
</evidence>
<dbReference type="PANTHER" id="PTHR43606:SF2">
    <property type="entry name" value="ALKALINE PHOSPHATASE FAMILY PROTEIN (AFU_ORTHOLOGUE AFUA_5G03860)"/>
    <property type="match status" value="1"/>
</dbReference>
<dbReference type="EMBL" id="NISJ01000001">
    <property type="protein sequence ID" value="OWR01546.1"/>
    <property type="molecule type" value="Genomic_DNA"/>
</dbReference>
<sequence>MYDRRHFLAGATIAGLAAPAIVRAQGIFRDFPFKLGVAAGDPASDGFVIWTRLAPEPMAPHGGMPLTNIPVEWEVASDSGFRTIAAKGTTLARPELGHSVHVEVAGLQPDRPYFYRFTAGGERSLRGRARTLPAPGARADALKFGVAGCQHFEAGFFGAYRHLAREDLAFVYHYGDFIYEYSEEYLFNTGLPTRPVRKHAFRALVDLEDFRTAYSQQLGDIDLQAARSVHAFLSSFDDHEIRNDWVGDIDNWKMGLDGNDPDAAPPEVFMLKKQAAMQAWYEHMPVRRALLPRGGMVALNRELRYGDLMAMQLLDTRQYRDDQPCGDGFKPACPEVNAKQAQVLGKAQEDWLGRNLGQGGATWNALAQQITMMSLDRRRKPDEPKKVLNLDSWAGYEAPRERVLSRMGGLKNCVVLTGDEHQNFCGDLALKDKIVGAEFVGTSISSGGDGSDKRNGTDEWLALNPELKFANDQRGYLVCDVNREAWQTHFMVVDKVTTPVNTLSRRATGVVENGVAGIKMA</sequence>
<feature type="domain" description="Phospholipase D N-terminal" evidence="2">
    <location>
        <begin position="35"/>
        <end position="131"/>
    </location>
</feature>
<dbReference type="InterPro" id="IPR029052">
    <property type="entry name" value="Metallo-depent_PP-like"/>
</dbReference>
<dbReference type="InterPro" id="IPR006311">
    <property type="entry name" value="TAT_signal"/>
</dbReference>
<dbReference type="PANTHER" id="PTHR43606">
    <property type="entry name" value="PHOSPHATASE, PUTATIVE (AFU_ORTHOLOGUE AFUA_6G08710)-RELATED"/>
    <property type="match status" value="1"/>
</dbReference>
<dbReference type="PROSITE" id="PS51318">
    <property type="entry name" value="TAT"/>
    <property type="match status" value="1"/>
</dbReference>
<dbReference type="OrthoDB" id="327733at2"/>
<dbReference type="CDD" id="cd07389">
    <property type="entry name" value="MPP_PhoD"/>
    <property type="match status" value="1"/>
</dbReference>
<dbReference type="AlphaFoldDB" id="A0A246K6A6"/>
<evidence type="ECO:0000259" key="2">
    <source>
        <dbReference type="Pfam" id="PF16655"/>
    </source>
</evidence>
<dbReference type="SUPFAM" id="SSF56300">
    <property type="entry name" value="Metallo-dependent phosphatases"/>
    <property type="match status" value="1"/>
</dbReference>